<evidence type="ECO:0000259" key="2">
    <source>
        <dbReference type="Pfam" id="PF13966"/>
    </source>
</evidence>
<dbReference type="Proteomes" id="UP000593574">
    <property type="component" value="Unassembled WGS sequence"/>
</dbReference>
<keyword evidence="4" id="KW-1185">Reference proteome</keyword>
<dbReference type="InterPro" id="IPR026960">
    <property type="entry name" value="RVT-Znf"/>
</dbReference>
<comment type="caution">
    <text evidence="3">The sequence shown here is derived from an EMBL/GenBank/DDBJ whole genome shotgun (WGS) entry which is preliminary data.</text>
</comment>
<name>A0A7J9ADQ8_9ROSI</name>
<gene>
    <name evidence="3" type="ORF">Golax_009160</name>
</gene>
<accession>A0A7J9ADQ8</accession>
<organism evidence="3 4">
    <name type="scientific">Gossypium laxum</name>
    <dbReference type="NCBI Taxonomy" id="34288"/>
    <lineage>
        <taxon>Eukaryota</taxon>
        <taxon>Viridiplantae</taxon>
        <taxon>Streptophyta</taxon>
        <taxon>Embryophyta</taxon>
        <taxon>Tracheophyta</taxon>
        <taxon>Spermatophyta</taxon>
        <taxon>Magnoliopsida</taxon>
        <taxon>eudicotyledons</taxon>
        <taxon>Gunneridae</taxon>
        <taxon>Pentapetalae</taxon>
        <taxon>rosids</taxon>
        <taxon>malvids</taxon>
        <taxon>Malvales</taxon>
        <taxon>Malvaceae</taxon>
        <taxon>Malvoideae</taxon>
        <taxon>Gossypium</taxon>
    </lineage>
</organism>
<feature type="domain" description="Reverse transcriptase zinc-binding" evidence="2">
    <location>
        <begin position="2"/>
        <end position="60"/>
    </location>
</feature>
<dbReference type="AlphaFoldDB" id="A0A7J9ADQ8"/>
<reference evidence="3 4" key="1">
    <citation type="journal article" date="2019" name="Genome Biol. Evol.">
        <title>Insights into the evolution of the New World diploid cottons (Gossypium, subgenus Houzingenia) based on genome sequencing.</title>
        <authorList>
            <person name="Grover C.E."/>
            <person name="Arick M.A. 2nd"/>
            <person name="Thrash A."/>
            <person name="Conover J.L."/>
            <person name="Sanders W.S."/>
            <person name="Peterson D.G."/>
            <person name="Frelichowski J.E."/>
            <person name="Scheffler J.A."/>
            <person name="Scheffler B.E."/>
            <person name="Wendel J.F."/>
        </authorList>
    </citation>
    <scope>NUCLEOTIDE SEQUENCE [LARGE SCALE GENOMIC DNA]</scope>
    <source>
        <strain evidence="3">4</strain>
        <tissue evidence="3">Leaf</tissue>
    </source>
</reference>
<evidence type="ECO:0000259" key="1">
    <source>
        <dbReference type="Pfam" id="PF13456"/>
    </source>
</evidence>
<feature type="non-terminal residue" evidence="3">
    <location>
        <position position="228"/>
    </location>
</feature>
<dbReference type="Pfam" id="PF13966">
    <property type="entry name" value="zf-RVT"/>
    <property type="match status" value="1"/>
</dbReference>
<feature type="non-terminal residue" evidence="3">
    <location>
        <position position="1"/>
    </location>
</feature>
<dbReference type="EMBL" id="JABEZV010000009">
    <property type="protein sequence ID" value="MBA0721639.1"/>
    <property type="molecule type" value="Genomic_DNA"/>
</dbReference>
<dbReference type="InterPro" id="IPR002156">
    <property type="entry name" value="RNaseH_domain"/>
</dbReference>
<evidence type="ECO:0000313" key="4">
    <source>
        <dbReference type="Proteomes" id="UP000593574"/>
    </source>
</evidence>
<feature type="domain" description="RNase H type-1" evidence="1">
    <location>
        <begin position="151"/>
        <end position="228"/>
    </location>
</feature>
<dbReference type="Pfam" id="PF13456">
    <property type="entry name" value="RVT_3"/>
    <property type="match status" value="1"/>
</dbReference>
<proteinExistence type="predicted"/>
<dbReference type="GO" id="GO:0004523">
    <property type="term" value="F:RNA-DNA hybrid ribonuclease activity"/>
    <property type="evidence" value="ECO:0007669"/>
    <property type="project" value="InterPro"/>
</dbReference>
<protein>
    <recommendedName>
        <fullName evidence="5">Reverse transcriptase zinc-binding domain-containing protein</fullName>
    </recommendedName>
</protein>
<evidence type="ECO:0008006" key="5">
    <source>
        <dbReference type="Google" id="ProtNLM"/>
    </source>
</evidence>
<evidence type="ECO:0000313" key="3">
    <source>
        <dbReference type="EMBL" id="MBA0721639.1"/>
    </source>
</evidence>
<sequence length="228" mass="26070">ALWKLNTLPKICVFTWRVGHELLPTNAKIASIRQGFRQDCPRCGVDKETLIHALKDYSTARAILSIGGLDNKLLIKDYYCCIDWMEDVMRILDKKATADFVTTLWNSWNNRNKFIFRGKEDDAHVVWERAKTLSMISDSFTIGYGGGFKDEVVTAEWAELYAFEESLKIACSFNITTVVFETESASLVNRVKNRGTDVTIMGVRVNEIHKAMEKFKSMSICWANRCCN</sequence>
<dbReference type="GO" id="GO:0003676">
    <property type="term" value="F:nucleic acid binding"/>
    <property type="evidence" value="ECO:0007669"/>
    <property type="project" value="InterPro"/>
</dbReference>